<dbReference type="AlphaFoldDB" id="A0A1V9ZJ78"/>
<proteinExistence type="predicted"/>
<organism evidence="2 3">
    <name type="scientific">Achlya hypogyna</name>
    <name type="common">Oomycete</name>
    <name type="synonym">Protoachlya hypogyna</name>
    <dbReference type="NCBI Taxonomy" id="1202772"/>
    <lineage>
        <taxon>Eukaryota</taxon>
        <taxon>Sar</taxon>
        <taxon>Stramenopiles</taxon>
        <taxon>Oomycota</taxon>
        <taxon>Saprolegniomycetes</taxon>
        <taxon>Saprolegniales</taxon>
        <taxon>Achlyaceae</taxon>
        <taxon>Achlya</taxon>
    </lineage>
</organism>
<sequence length="251" mass="28900">MLKRTLPPSAASSEYPSKIQILYPRPDATRDDDKGYQPPVYFPHHTQSHGHGPYHHHDQQWAKPSWEPPMEPSHDSGKPMLYPRAHETEMMKNEYSILGKRPWREVEDHGAWAREAKRREDEIYDDAPIAEPVSSPSSSDVLEKEEAEEKLTKAGKKRNRMKDEIDALRKEILTMTKHLDSLKVHNGKPHGKALWADIAKQQEMELGRVVRENQQLRQTLEEHLGIAQDYLDSILPKQAKDVSALPVIMCL</sequence>
<dbReference type="Proteomes" id="UP000243579">
    <property type="component" value="Unassembled WGS sequence"/>
</dbReference>
<feature type="region of interest" description="Disordered" evidence="1">
    <location>
        <begin position="129"/>
        <end position="158"/>
    </location>
</feature>
<evidence type="ECO:0000256" key="1">
    <source>
        <dbReference type="SAM" id="MobiDB-lite"/>
    </source>
</evidence>
<evidence type="ECO:0000313" key="3">
    <source>
        <dbReference type="Proteomes" id="UP000243579"/>
    </source>
</evidence>
<reference evidence="2 3" key="1">
    <citation type="journal article" date="2014" name="Genome Biol. Evol.">
        <title>The secreted proteins of Achlya hypogyna and Thraustotheca clavata identify the ancestral oomycete secretome and reveal gene acquisitions by horizontal gene transfer.</title>
        <authorList>
            <person name="Misner I."/>
            <person name="Blouin N."/>
            <person name="Leonard G."/>
            <person name="Richards T.A."/>
            <person name="Lane C.E."/>
        </authorList>
    </citation>
    <scope>NUCLEOTIDE SEQUENCE [LARGE SCALE GENOMIC DNA]</scope>
    <source>
        <strain evidence="2 3">ATCC 48635</strain>
    </source>
</reference>
<dbReference type="OrthoDB" id="76044at2759"/>
<keyword evidence="3" id="KW-1185">Reference proteome</keyword>
<comment type="caution">
    <text evidence="2">The sequence shown here is derived from an EMBL/GenBank/DDBJ whole genome shotgun (WGS) entry which is preliminary data.</text>
</comment>
<feature type="compositionally biased region" description="Basic and acidic residues" evidence="1">
    <location>
        <begin position="141"/>
        <end position="152"/>
    </location>
</feature>
<protein>
    <submittedName>
        <fullName evidence="2">Uncharacterized protein</fullName>
    </submittedName>
</protein>
<name>A0A1V9ZJ78_ACHHY</name>
<feature type="region of interest" description="Disordered" evidence="1">
    <location>
        <begin position="1"/>
        <end position="77"/>
    </location>
</feature>
<dbReference type="EMBL" id="JNBR01000091">
    <property type="protein sequence ID" value="OQR98042.1"/>
    <property type="molecule type" value="Genomic_DNA"/>
</dbReference>
<accession>A0A1V9ZJ78</accession>
<evidence type="ECO:0000313" key="2">
    <source>
        <dbReference type="EMBL" id="OQR98042.1"/>
    </source>
</evidence>
<gene>
    <name evidence="2" type="ORF">ACHHYP_09256</name>
</gene>